<name>A0A6P1T1C8_9RHOB</name>
<dbReference type="RefSeq" id="WP_161861822.1">
    <property type="nucleotide sequence ID" value="NZ_CP046620.1"/>
</dbReference>
<protein>
    <submittedName>
        <fullName evidence="2">Hemin uptake protein HemP</fullName>
    </submittedName>
</protein>
<dbReference type="Pfam" id="PF10636">
    <property type="entry name" value="hemP"/>
    <property type="match status" value="1"/>
</dbReference>
<evidence type="ECO:0000313" key="2">
    <source>
        <dbReference type="EMBL" id="QHQ35256.1"/>
    </source>
</evidence>
<dbReference type="AlphaFoldDB" id="A0A6P1T1C8"/>
<organism evidence="2 3">
    <name type="scientific">Algicella marina</name>
    <dbReference type="NCBI Taxonomy" id="2683284"/>
    <lineage>
        <taxon>Bacteria</taxon>
        <taxon>Pseudomonadati</taxon>
        <taxon>Pseudomonadota</taxon>
        <taxon>Alphaproteobacteria</taxon>
        <taxon>Rhodobacterales</taxon>
        <taxon>Paracoccaceae</taxon>
        <taxon>Algicella</taxon>
    </lineage>
</organism>
<gene>
    <name evidence="2" type="primary">hemP</name>
    <name evidence="2" type="ORF">GO499_08610</name>
</gene>
<dbReference type="Proteomes" id="UP000464495">
    <property type="component" value="Chromosome"/>
</dbReference>
<dbReference type="InterPro" id="IPR019600">
    <property type="entry name" value="Hemin_uptake_protein_HemP"/>
</dbReference>
<dbReference type="KEGG" id="amaq:GO499_08610"/>
<sequence length="52" mass="5703">MNMNVDRNSTAQARPAHRAEDLTEGFGQASITLGDQVYTLRITKAGKLILTK</sequence>
<feature type="region of interest" description="Disordered" evidence="1">
    <location>
        <begin position="1"/>
        <end position="21"/>
    </location>
</feature>
<evidence type="ECO:0000313" key="3">
    <source>
        <dbReference type="Proteomes" id="UP000464495"/>
    </source>
</evidence>
<keyword evidence="3" id="KW-1185">Reference proteome</keyword>
<feature type="compositionally biased region" description="Polar residues" evidence="1">
    <location>
        <begin position="1"/>
        <end position="12"/>
    </location>
</feature>
<proteinExistence type="predicted"/>
<reference evidence="2 3" key="1">
    <citation type="submission" date="2019-12" db="EMBL/GenBank/DDBJ databases">
        <title>Complete genome sequence of Algicella marina strain 9Alg 56(T) isolated from the red alga Tichocarpus crinitus.</title>
        <authorList>
            <person name="Kim S.-G."/>
            <person name="Nedashkovskaya O.I."/>
        </authorList>
    </citation>
    <scope>NUCLEOTIDE SEQUENCE [LARGE SCALE GENOMIC DNA]</scope>
    <source>
        <strain evidence="2 3">9Alg 56</strain>
    </source>
</reference>
<accession>A0A6P1T1C8</accession>
<evidence type="ECO:0000256" key="1">
    <source>
        <dbReference type="SAM" id="MobiDB-lite"/>
    </source>
</evidence>
<dbReference type="EMBL" id="CP046620">
    <property type="protein sequence ID" value="QHQ35256.1"/>
    <property type="molecule type" value="Genomic_DNA"/>
</dbReference>
<dbReference type="Gene3D" id="2.10.70.10">
    <property type="entry name" value="Complement Module, domain 1"/>
    <property type="match status" value="1"/>
</dbReference>